<dbReference type="SMART" id="SM00182">
    <property type="entry name" value="CULLIN"/>
    <property type="match status" value="1"/>
</dbReference>
<dbReference type="Proteomes" id="UP000316726">
    <property type="component" value="Chromosome 19"/>
</dbReference>
<dbReference type="InterPro" id="IPR059120">
    <property type="entry name" value="Cullin-like_AB"/>
</dbReference>
<dbReference type="Gene3D" id="1.10.10.10">
    <property type="entry name" value="Winged helix-like DNA-binding domain superfamily/Winged helix DNA-binding domain"/>
    <property type="match status" value="1"/>
</dbReference>
<feature type="domain" description="Cullin family profile" evidence="6">
    <location>
        <begin position="386"/>
        <end position="630"/>
    </location>
</feature>
<evidence type="ECO:0000256" key="2">
    <source>
        <dbReference type="ARBA" id="ARBA00022499"/>
    </source>
</evidence>
<dbReference type="InterPro" id="IPR016158">
    <property type="entry name" value="Cullin_homology"/>
</dbReference>
<evidence type="ECO:0000256" key="1">
    <source>
        <dbReference type="ARBA" id="ARBA00006019"/>
    </source>
</evidence>
<dbReference type="GO" id="GO:0031625">
    <property type="term" value="F:ubiquitin protein ligase binding"/>
    <property type="evidence" value="ECO:0007669"/>
    <property type="project" value="InterPro"/>
</dbReference>
<dbReference type="FunFam" id="1.20.1310.10:FF:000006">
    <property type="entry name" value="Cullin 3"/>
    <property type="match status" value="1"/>
</dbReference>
<dbReference type="InterPro" id="IPR036388">
    <property type="entry name" value="WH-like_DNA-bd_sf"/>
</dbReference>
<evidence type="ECO:0000256" key="4">
    <source>
        <dbReference type="PROSITE-ProRule" id="PRU00330"/>
    </source>
</evidence>
<evidence type="ECO:0000313" key="8">
    <source>
        <dbReference type="Proteomes" id="UP000316726"/>
    </source>
</evidence>
<dbReference type="PANTHER" id="PTHR11932">
    <property type="entry name" value="CULLIN"/>
    <property type="match status" value="1"/>
</dbReference>
<accession>A0A5B8MZ19</accession>
<dbReference type="STRING" id="1764295.A0A5B8MZ19"/>
<dbReference type="FunFam" id="1.10.10.10:FF:000014">
    <property type="entry name" value="Cullin 1"/>
    <property type="match status" value="1"/>
</dbReference>
<dbReference type="Gene3D" id="1.20.1310.10">
    <property type="entry name" value="Cullin Repeats"/>
    <property type="match status" value="4"/>
</dbReference>
<dbReference type="Pfam" id="PF26557">
    <property type="entry name" value="Cullin_AB"/>
    <property type="match status" value="1"/>
</dbReference>
<dbReference type="InterPro" id="IPR016159">
    <property type="entry name" value="Cullin_repeat-like_dom_sf"/>
</dbReference>
<evidence type="ECO:0000256" key="5">
    <source>
        <dbReference type="RuleBase" id="RU003829"/>
    </source>
</evidence>
<keyword evidence="3" id="KW-0832">Ubl conjugation</keyword>
<dbReference type="SUPFAM" id="SSF46785">
    <property type="entry name" value="Winged helix' DNA-binding domain"/>
    <property type="match status" value="1"/>
</dbReference>
<name>A0A5B8MZ19_9CHLO</name>
<proteinExistence type="inferred from homology"/>
<gene>
    <name evidence="7" type="ORF">A3770_19p83950</name>
</gene>
<dbReference type="PROSITE" id="PS50069">
    <property type="entry name" value="CULLIN_2"/>
    <property type="match status" value="1"/>
</dbReference>
<dbReference type="InterPro" id="IPR045093">
    <property type="entry name" value="Cullin"/>
</dbReference>
<evidence type="ECO:0000313" key="7">
    <source>
        <dbReference type="EMBL" id="QDZ25877.1"/>
    </source>
</evidence>
<protein>
    <submittedName>
        <fullName evidence="7">Cullin</fullName>
    </submittedName>
</protein>
<dbReference type="GO" id="GO:0006511">
    <property type="term" value="P:ubiquitin-dependent protein catabolic process"/>
    <property type="evidence" value="ECO:0007669"/>
    <property type="project" value="InterPro"/>
</dbReference>
<dbReference type="EMBL" id="CP031052">
    <property type="protein sequence ID" value="QDZ25877.1"/>
    <property type="molecule type" value="Genomic_DNA"/>
</dbReference>
<dbReference type="SMART" id="SM00884">
    <property type="entry name" value="Cullin_Nedd8"/>
    <property type="match status" value="1"/>
</dbReference>
<evidence type="ECO:0000256" key="3">
    <source>
        <dbReference type="ARBA" id="ARBA00022843"/>
    </source>
</evidence>
<organism evidence="7 8">
    <name type="scientific">Chloropicon primus</name>
    <dbReference type="NCBI Taxonomy" id="1764295"/>
    <lineage>
        <taxon>Eukaryota</taxon>
        <taxon>Viridiplantae</taxon>
        <taxon>Chlorophyta</taxon>
        <taxon>Chloropicophyceae</taxon>
        <taxon>Chloropicales</taxon>
        <taxon>Chloropicaceae</taxon>
        <taxon>Chloropicon</taxon>
    </lineage>
</organism>
<comment type="similarity">
    <text evidence="1 4 5">Belongs to the cullin family.</text>
</comment>
<dbReference type="Pfam" id="PF10557">
    <property type="entry name" value="Cullin_Nedd8"/>
    <property type="match status" value="1"/>
</dbReference>
<dbReference type="InterPro" id="IPR036390">
    <property type="entry name" value="WH_DNA-bd_sf"/>
</dbReference>
<dbReference type="AlphaFoldDB" id="A0A5B8MZ19"/>
<dbReference type="InterPro" id="IPR001373">
    <property type="entry name" value="Cullin_N"/>
</dbReference>
<dbReference type="SUPFAM" id="SSF75632">
    <property type="entry name" value="Cullin homology domain"/>
    <property type="match status" value="1"/>
</dbReference>
<dbReference type="Pfam" id="PF00888">
    <property type="entry name" value="Cullin"/>
    <property type="match status" value="1"/>
</dbReference>
<dbReference type="Gene3D" id="3.30.230.130">
    <property type="entry name" value="Cullin, Chain C, Domain 2"/>
    <property type="match status" value="1"/>
</dbReference>
<dbReference type="SUPFAM" id="SSF74788">
    <property type="entry name" value="Cullin repeat-like"/>
    <property type="match status" value="1"/>
</dbReference>
<dbReference type="FunFam" id="1.20.1310.10:FF:000002">
    <property type="entry name" value="cullin-3 isoform X1"/>
    <property type="match status" value="1"/>
</dbReference>
<keyword evidence="2" id="KW-1017">Isopeptide bond</keyword>
<dbReference type="OrthoDB" id="27073at2759"/>
<dbReference type="InterPro" id="IPR019559">
    <property type="entry name" value="Cullin_neddylation_domain"/>
</dbReference>
<reference evidence="7 8" key="1">
    <citation type="submission" date="2018-07" db="EMBL/GenBank/DDBJ databases">
        <title>The complete nuclear genome of the prasinophyte Chloropicon primus (CCMP1205).</title>
        <authorList>
            <person name="Pombert J.-F."/>
            <person name="Otis C."/>
            <person name="Turmel M."/>
            <person name="Lemieux C."/>
        </authorList>
    </citation>
    <scope>NUCLEOTIDE SEQUENCE [LARGE SCALE GENOMIC DNA]</scope>
    <source>
        <strain evidence="7 8">CCMP1205</strain>
    </source>
</reference>
<evidence type="ECO:0000259" key="6">
    <source>
        <dbReference type="PROSITE" id="PS50069"/>
    </source>
</evidence>
<sequence>MFKKERYRIEPFRHRVDLEPDYKEKTWKRLESAMRDIFDHNPSKLSFEELYRCAYNMVLHKFGSYLYENVVRTISARLEVVGREVESESGQAFLQQLVHSWSDYTRAMQNIRDILMYMNKTFVKQHNKTPVHELGNKLWNENLLQRPLVRSILRQVISEAILKFRESCQASAESGGGGAGNHQENKLISAVAKMAMDIGPKVYEEVVEAPIQQDTQAFYRAFSQQAISEKSCPEYLRSLRRCLEDESRMVDMYLFEGSKSKVISKVEEEMIQNQVDVMINMEGSGLLHQLKGRHYGELELMYSMLKRSPNGLPAAIAVLRDNITETGTKIIQQRVSTSSDSMQVVNQLIEERALYDTVIRESLHGDKAFSNAIQLCFEKVLNSNPATPEYLSVYLDANLRKDLKGKADEEAEAIIDRVMTLFRYLHEKDVFEKYYKQHLAKRLLSGKLSMEDHERTVILKLKTECGYQFTSKLESMFNDIRTSQDIMQDYKNHHLAATDGGGEEGRPSPIDLSVQVLTTGSWPIDRPSQFRVPIPKELQECCTSFEDFYLKTHSGRKLAWQTNMGYGELRAGGFEDGKKHELCVTTVQICVLMLFDGEDGGGPIGYGDIRRRLGPDLPEAELKRTLQSLACVKGKNVLVKTPLGRDIGDADVFEWNVGFRSKLYRIKIQQIRGVDEREERGGVGVTGGVGGGLGGARKMVEEDRKPQIEAAIVRVMKSRRVMQVSVLVGEVIGLVKGTFRPEVGMVKQRIESLIDREFLERDEGDFRRVRYIS</sequence>
<keyword evidence="8" id="KW-1185">Reference proteome</keyword>
<dbReference type="InterPro" id="IPR036317">
    <property type="entry name" value="Cullin_homology_sf"/>
</dbReference>